<name>A0A645HWP8_9ZZZZ</name>
<accession>A0A645HWP8</accession>
<comment type="caution">
    <text evidence="1">The sequence shown here is derived from an EMBL/GenBank/DDBJ whole genome shotgun (WGS) entry which is preliminary data.</text>
</comment>
<sequence length="49" mass="5396">MRGQVQVTPAVVIPLWVSRPDDIGDSKRLKESFIGVSQFVHAGSFIDDP</sequence>
<gene>
    <name evidence="1" type="ORF">SDC9_188152</name>
</gene>
<evidence type="ECO:0000313" key="1">
    <source>
        <dbReference type="EMBL" id="MPN40614.1"/>
    </source>
</evidence>
<organism evidence="1">
    <name type="scientific">bioreactor metagenome</name>
    <dbReference type="NCBI Taxonomy" id="1076179"/>
    <lineage>
        <taxon>unclassified sequences</taxon>
        <taxon>metagenomes</taxon>
        <taxon>ecological metagenomes</taxon>
    </lineage>
</organism>
<protein>
    <submittedName>
        <fullName evidence="1">Uncharacterized protein</fullName>
    </submittedName>
</protein>
<proteinExistence type="predicted"/>
<dbReference type="AlphaFoldDB" id="A0A645HWP8"/>
<reference evidence="1" key="1">
    <citation type="submission" date="2019-08" db="EMBL/GenBank/DDBJ databases">
        <authorList>
            <person name="Kucharzyk K."/>
            <person name="Murdoch R.W."/>
            <person name="Higgins S."/>
            <person name="Loffler F."/>
        </authorList>
    </citation>
    <scope>NUCLEOTIDE SEQUENCE</scope>
</reference>
<dbReference type="EMBL" id="VSSQ01097150">
    <property type="protein sequence ID" value="MPN40614.1"/>
    <property type="molecule type" value="Genomic_DNA"/>
</dbReference>